<evidence type="ECO:0000313" key="2">
    <source>
        <dbReference type="Proteomes" id="UP000626554"/>
    </source>
</evidence>
<protein>
    <submittedName>
        <fullName evidence="1">Uncharacterized protein</fullName>
    </submittedName>
</protein>
<evidence type="ECO:0000313" key="1">
    <source>
        <dbReference type="EMBL" id="NVO86541.1"/>
    </source>
</evidence>
<dbReference type="EMBL" id="JABKAV010000084">
    <property type="protein sequence ID" value="NVO86541.1"/>
    <property type="molecule type" value="Genomic_DNA"/>
</dbReference>
<comment type="caution">
    <text evidence="1">The sequence shown here is derived from an EMBL/GenBank/DDBJ whole genome shotgun (WGS) entry which is preliminary data.</text>
</comment>
<dbReference type="RefSeq" id="WP_176901272.1">
    <property type="nucleotide sequence ID" value="NZ_JABKAV010000084.1"/>
</dbReference>
<gene>
    <name evidence="1" type="ORF">HW556_16775</name>
</gene>
<proteinExistence type="predicted"/>
<accession>A0ABX2Q6D7</accession>
<organism evidence="1 2">
    <name type="scientific">Hymenobacter terrestris</name>
    <dbReference type="NCBI Taxonomy" id="2748310"/>
    <lineage>
        <taxon>Bacteria</taxon>
        <taxon>Pseudomonadati</taxon>
        <taxon>Bacteroidota</taxon>
        <taxon>Cytophagia</taxon>
        <taxon>Cytophagales</taxon>
        <taxon>Hymenobacteraceae</taxon>
        <taxon>Hymenobacter</taxon>
    </lineage>
</organism>
<keyword evidence="2" id="KW-1185">Reference proteome</keyword>
<sequence length="167" mass="19167">MQIGKSTLSDVRLVLGKRHKTRVIPGYRSSVRFTENGMVTIKNKTSYGCLISYKKDDIHFIIRNSAQPKELHLVKRIEFGPNAPIVTSQGIQPSKNIFADVITQYGQLDTVGSNRRQVYITESTVERDGKKNSECTVLHYPKISFVSYGIWDKSKDVYQRRVDEIWL</sequence>
<dbReference type="Proteomes" id="UP000626554">
    <property type="component" value="Unassembled WGS sequence"/>
</dbReference>
<reference evidence="1 2" key="1">
    <citation type="submission" date="2020-05" db="EMBL/GenBank/DDBJ databases">
        <title>Hymenobacter terrestris sp. nov. and Hymenobacter lapidiphilus sp. nov., isolated from regoliths in Antarctica.</title>
        <authorList>
            <person name="Sedlacek I."/>
            <person name="Pantucek R."/>
            <person name="Zeman M."/>
            <person name="Holochova P."/>
            <person name="Kralova S."/>
            <person name="Stankova E."/>
            <person name="Sedo O."/>
            <person name="Micenkova L."/>
            <person name="Svec P."/>
            <person name="Gupta V."/>
            <person name="Sood U."/>
            <person name="Korpole U.S."/>
            <person name="Lal R."/>
        </authorList>
    </citation>
    <scope>NUCLEOTIDE SEQUENCE [LARGE SCALE GENOMIC DNA]</scope>
    <source>
        <strain evidence="1 2">P5252</strain>
    </source>
</reference>
<name>A0ABX2Q6D7_9BACT</name>